<comment type="similarity">
    <text evidence="1">Belongs to the protein kinase superfamily. NEK Ser/Thr protein kinase family. NIMA subfamily.</text>
</comment>
<name>A0A177WH70_BATDL</name>
<dbReference type="OrthoDB" id="10250725at2759"/>
<dbReference type="FunFam" id="3.30.200.20:FF:000097">
    <property type="entry name" value="Probable serine/threonine-protein kinase nek1"/>
    <property type="match status" value="1"/>
</dbReference>
<accession>A0A177WH70</accession>
<evidence type="ECO:0000256" key="9">
    <source>
        <dbReference type="ARBA" id="ARBA00048679"/>
    </source>
</evidence>
<dbReference type="InterPro" id="IPR051131">
    <property type="entry name" value="NEK_Ser/Thr_kinase_NIMA"/>
</dbReference>
<proteinExistence type="inferred from homology"/>
<dbReference type="GO" id="GO:0004674">
    <property type="term" value="F:protein serine/threonine kinase activity"/>
    <property type="evidence" value="ECO:0007669"/>
    <property type="project" value="UniProtKB-KW"/>
</dbReference>
<evidence type="ECO:0000256" key="12">
    <source>
        <dbReference type="SAM" id="MobiDB-lite"/>
    </source>
</evidence>
<feature type="region of interest" description="Disordered" evidence="12">
    <location>
        <begin position="451"/>
        <end position="473"/>
    </location>
</feature>
<dbReference type="PROSITE" id="PS00108">
    <property type="entry name" value="PROTEIN_KINASE_ST"/>
    <property type="match status" value="1"/>
</dbReference>
<evidence type="ECO:0000313" key="15">
    <source>
        <dbReference type="Proteomes" id="UP000077115"/>
    </source>
</evidence>
<feature type="binding site" evidence="10">
    <location>
        <position position="33"/>
    </location>
    <ligand>
        <name>ATP</name>
        <dbReference type="ChEBI" id="CHEBI:30616"/>
    </ligand>
</feature>
<dbReference type="PROSITE" id="PS00107">
    <property type="entry name" value="PROTEIN_KINASE_ATP"/>
    <property type="match status" value="1"/>
</dbReference>
<evidence type="ECO:0000313" key="14">
    <source>
        <dbReference type="EMBL" id="OAJ39457.1"/>
    </source>
</evidence>
<evidence type="ECO:0000256" key="10">
    <source>
        <dbReference type="PROSITE-ProRule" id="PRU10141"/>
    </source>
</evidence>
<evidence type="ECO:0000256" key="3">
    <source>
        <dbReference type="ARBA" id="ARBA00022527"/>
    </source>
</evidence>
<protein>
    <recommendedName>
        <fullName evidence="2">non-specific serine/threonine protein kinase</fullName>
        <ecNumber evidence="2">2.7.11.1</ecNumber>
    </recommendedName>
</protein>
<dbReference type="Gene3D" id="1.10.510.10">
    <property type="entry name" value="Transferase(Phosphotransferase) domain 1"/>
    <property type="match status" value="1"/>
</dbReference>
<dbReference type="Pfam" id="PF00069">
    <property type="entry name" value="Pkinase"/>
    <property type="match status" value="1"/>
</dbReference>
<keyword evidence="3 11" id="KW-0723">Serine/threonine-protein kinase</keyword>
<reference evidence="14 15" key="1">
    <citation type="submission" date="2006-10" db="EMBL/GenBank/DDBJ databases">
        <title>The Genome Sequence of Batrachochytrium dendrobatidis JEL423.</title>
        <authorList>
            <consortium name="The Broad Institute Genome Sequencing Platform"/>
            <person name="Birren B."/>
            <person name="Lander E."/>
            <person name="Galagan J."/>
            <person name="Cuomo C."/>
            <person name="Devon K."/>
            <person name="Jaffe D."/>
            <person name="Butler J."/>
            <person name="Alvarez P."/>
            <person name="Gnerre S."/>
            <person name="Grabherr M."/>
            <person name="Kleber M."/>
            <person name="Mauceli E."/>
            <person name="Brockman W."/>
            <person name="Young S."/>
            <person name="LaButti K."/>
            <person name="Sykes S."/>
            <person name="DeCaprio D."/>
            <person name="Crawford M."/>
            <person name="Koehrsen M."/>
            <person name="Engels R."/>
            <person name="Montgomery P."/>
            <person name="Pearson M."/>
            <person name="Howarth C."/>
            <person name="Larson L."/>
            <person name="White J."/>
            <person name="O'Leary S."/>
            <person name="Kodira C."/>
            <person name="Zeng Q."/>
            <person name="Yandava C."/>
            <person name="Alvarado L."/>
            <person name="Longcore J."/>
            <person name="James T."/>
        </authorList>
    </citation>
    <scope>NUCLEOTIDE SEQUENCE [LARGE SCALE GENOMIC DNA]</scope>
    <source>
        <strain evidence="14 15">JEL423</strain>
    </source>
</reference>
<dbReference type="STRING" id="403673.A0A177WH70"/>
<dbReference type="EMBL" id="DS022303">
    <property type="protein sequence ID" value="OAJ39457.1"/>
    <property type="molecule type" value="Genomic_DNA"/>
</dbReference>
<dbReference type="CDD" id="cd08217">
    <property type="entry name" value="STKc_Nek2"/>
    <property type="match status" value="1"/>
</dbReference>
<evidence type="ECO:0000256" key="4">
    <source>
        <dbReference type="ARBA" id="ARBA00022679"/>
    </source>
</evidence>
<reference evidence="14 15" key="2">
    <citation type="submission" date="2016-05" db="EMBL/GenBank/DDBJ databases">
        <title>Lineage-specific infection strategies underlie the spectrum of fungal disease in amphibians.</title>
        <authorList>
            <person name="Cuomo C.A."/>
            <person name="Farrer R.A."/>
            <person name="James T."/>
            <person name="Longcore J."/>
            <person name="Birren B."/>
        </authorList>
    </citation>
    <scope>NUCLEOTIDE SEQUENCE [LARGE SCALE GENOMIC DNA]</scope>
    <source>
        <strain evidence="14 15">JEL423</strain>
    </source>
</reference>
<evidence type="ECO:0000256" key="11">
    <source>
        <dbReference type="RuleBase" id="RU000304"/>
    </source>
</evidence>
<dbReference type="InterPro" id="IPR017441">
    <property type="entry name" value="Protein_kinase_ATP_BS"/>
</dbReference>
<keyword evidence="4" id="KW-0808">Transferase</keyword>
<dbReference type="InterPro" id="IPR008271">
    <property type="entry name" value="Ser/Thr_kinase_AS"/>
</dbReference>
<dbReference type="VEuPathDB" id="FungiDB:BDEG_23300"/>
<dbReference type="AlphaFoldDB" id="A0A177WH70"/>
<evidence type="ECO:0000256" key="5">
    <source>
        <dbReference type="ARBA" id="ARBA00022741"/>
    </source>
</evidence>
<evidence type="ECO:0000256" key="6">
    <source>
        <dbReference type="ARBA" id="ARBA00022777"/>
    </source>
</evidence>
<feature type="domain" description="Protein kinase" evidence="13">
    <location>
        <begin position="4"/>
        <end position="269"/>
    </location>
</feature>
<evidence type="ECO:0000256" key="8">
    <source>
        <dbReference type="ARBA" id="ARBA00047899"/>
    </source>
</evidence>
<sequence length="473" mass="53811">MNNYEPLEAVGSGSFGIIRKVRRKEDGKMLARKEIDYRKMSEKEKKQLVAEVNILRELRHPNIVRYYERFVDRQNCLIFIIMEYCEGGDLAAVIKRCKKEGRFIPEEIVWNLLGQLLLALQECHASDKHPTILHRDIKPDNVFLDKLLNVKLGDFGLSRVIENPEVDFAKTYVGTPFYMSPELVDESRYNAKSDIWALGCLIYELCALEPPFQANTQAALSAKIKSGKLLPLSSIYSQELQAIIRIMLTTKHELRPETTELLAHGHIRLSIREQDLSNSIANLNRREEEFEFRLLNLQERERLVAQREAELDLLAISSLTGRTRQSLSVVARSESNENISLAHKPMSKPSIALNTNHPTLKLESKNESLLPPNTNTQCTTLKCSAVSPSLKKTPRYTDMPARNTTHSLNQASNPFQKTATDDGRVPVMAPSQRFSNTAIKNYTNTRTNAMYSPSSDRLRGRVNTLRSQDMPIS</sequence>
<dbReference type="GO" id="GO:0005524">
    <property type="term" value="F:ATP binding"/>
    <property type="evidence" value="ECO:0007669"/>
    <property type="project" value="UniProtKB-UniRule"/>
</dbReference>
<dbReference type="SMART" id="SM00220">
    <property type="entry name" value="S_TKc"/>
    <property type="match status" value="1"/>
</dbReference>
<dbReference type="EC" id="2.7.11.1" evidence="2"/>
<dbReference type="InterPro" id="IPR011009">
    <property type="entry name" value="Kinase-like_dom_sf"/>
</dbReference>
<evidence type="ECO:0000256" key="1">
    <source>
        <dbReference type="ARBA" id="ARBA00010886"/>
    </source>
</evidence>
<dbReference type="PANTHER" id="PTHR44899">
    <property type="entry name" value="CAMK FAMILY PROTEIN KINASE"/>
    <property type="match status" value="1"/>
</dbReference>
<comment type="catalytic activity">
    <reaction evidence="8">
        <text>L-threonyl-[protein] + ATP = O-phospho-L-threonyl-[protein] + ADP + H(+)</text>
        <dbReference type="Rhea" id="RHEA:46608"/>
        <dbReference type="Rhea" id="RHEA-COMP:11060"/>
        <dbReference type="Rhea" id="RHEA-COMP:11605"/>
        <dbReference type="ChEBI" id="CHEBI:15378"/>
        <dbReference type="ChEBI" id="CHEBI:30013"/>
        <dbReference type="ChEBI" id="CHEBI:30616"/>
        <dbReference type="ChEBI" id="CHEBI:61977"/>
        <dbReference type="ChEBI" id="CHEBI:456216"/>
        <dbReference type="EC" id="2.7.11.1"/>
    </reaction>
</comment>
<organism evidence="14 15">
    <name type="scientific">Batrachochytrium dendrobatidis (strain JEL423)</name>
    <dbReference type="NCBI Taxonomy" id="403673"/>
    <lineage>
        <taxon>Eukaryota</taxon>
        <taxon>Fungi</taxon>
        <taxon>Fungi incertae sedis</taxon>
        <taxon>Chytridiomycota</taxon>
        <taxon>Chytridiomycota incertae sedis</taxon>
        <taxon>Chytridiomycetes</taxon>
        <taxon>Rhizophydiales</taxon>
        <taxon>Rhizophydiales incertae sedis</taxon>
        <taxon>Batrachochytrium</taxon>
    </lineage>
</organism>
<dbReference type="Proteomes" id="UP000077115">
    <property type="component" value="Unassembled WGS sequence"/>
</dbReference>
<evidence type="ECO:0000256" key="7">
    <source>
        <dbReference type="ARBA" id="ARBA00022840"/>
    </source>
</evidence>
<dbReference type="PROSITE" id="PS50011">
    <property type="entry name" value="PROTEIN_KINASE_DOM"/>
    <property type="match status" value="1"/>
</dbReference>
<dbReference type="eggNOG" id="KOG1826">
    <property type="taxonomic scope" value="Eukaryota"/>
</dbReference>
<keyword evidence="7 10" id="KW-0067">ATP-binding</keyword>
<evidence type="ECO:0000256" key="2">
    <source>
        <dbReference type="ARBA" id="ARBA00012513"/>
    </source>
</evidence>
<dbReference type="InterPro" id="IPR000719">
    <property type="entry name" value="Prot_kinase_dom"/>
</dbReference>
<dbReference type="PANTHER" id="PTHR44899:SF10">
    <property type="entry name" value="NIMA-RELATED KINASE 2"/>
    <property type="match status" value="1"/>
</dbReference>
<feature type="compositionally biased region" description="Polar residues" evidence="12">
    <location>
        <begin position="403"/>
        <end position="418"/>
    </location>
</feature>
<dbReference type="SUPFAM" id="SSF56112">
    <property type="entry name" value="Protein kinase-like (PK-like)"/>
    <property type="match status" value="1"/>
</dbReference>
<keyword evidence="5 10" id="KW-0547">Nucleotide-binding</keyword>
<gene>
    <name evidence="14" type="ORF">BDEG_23300</name>
</gene>
<evidence type="ECO:0000259" key="13">
    <source>
        <dbReference type="PROSITE" id="PS50011"/>
    </source>
</evidence>
<comment type="catalytic activity">
    <reaction evidence="9">
        <text>L-seryl-[protein] + ATP = O-phospho-L-seryl-[protein] + ADP + H(+)</text>
        <dbReference type="Rhea" id="RHEA:17989"/>
        <dbReference type="Rhea" id="RHEA-COMP:9863"/>
        <dbReference type="Rhea" id="RHEA-COMP:11604"/>
        <dbReference type="ChEBI" id="CHEBI:15378"/>
        <dbReference type="ChEBI" id="CHEBI:29999"/>
        <dbReference type="ChEBI" id="CHEBI:30616"/>
        <dbReference type="ChEBI" id="CHEBI:83421"/>
        <dbReference type="ChEBI" id="CHEBI:456216"/>
        <dbReference type="EC" id="2.7.11.1"/>
    </reaction>
</comment>
<dbReference type="Gene3D" id="3.30.200.20">
    <property type="entry name" value="Phosphorylase Kinase, domain 1"/>
    <property type="match status" value="2"/>
</dbReference>
<feature type="region of interest" description="Disordered" evidence="12">
    <location>
        <begin position="403"/>
        <end position="428"/>
    </location>
</feature>
<keyword evidence="6" id="KW-0418">Kinase</keyword>